<protein>
    <recommendedName>
        <fullName evidence="8">C2H2-type domain-containing protein</fullName>
    </recommendedName>
</protein>
<proteinExistence type="predicted"/>
<dbReference type="GO" id="GO:0005634">
    <property type="term" value="C:nucleus"/>
    <property type="evidence" value="ECO:0007669"/>
    <property type="project" value="UniProtKB-SubCell"/>
</dbReference>
<dbReference type="FunFam" id="3.30.160.60:FF:001384">
    <property type="entry name" value="Zinc finger protein"/>
    <property type="match status" value="1"/>
</dbReference>
<keyword evidence="6" id="KW-0539">Nucleus</keyword>
<dbReference type="Gene3D" id="3.30.160.60">
    <property type="entry name" value="Classic Zinc Finger"/>
    <property type="match status" value="2"/>
</dbReference>
<dbReference type="SMART" id="SM00355">
    <property type="entry name" value="ZnF_C2H2"/>
    <property type="match status" value="4"/>
</dbReference>
<dbReference type="PROSITE" id="PS00028">
    <property type="entry name" value="ZINC_FINGER_C2H2_1"/>
    <property type="match status" value="2"/>
</dbReference>
<dbReference type="AlphaFoldDB" id="A0ABD2QGK1"/>
<keyword evidence="4 7" id="KW-0863">Zinc-finger</keyword>
<evidence type="ECO:0000256" key="1">
    <source>
        <dbReference type="ARBA" id="ARBA00004123"/>
    </source>
</evidence>
<dbReference type="PANTHER" id="PTHR24406">
    <property type="entry name" value="TRANSCRIPTIONAL REPRESSOR CTCFL-RELATED"/>
    <property type="match status" value="1"/>
</dbReference>
<gene>
    <name evidence="9" type="ORF">Ciccas_002662</name>
</gene>
<dbReference type="Pfam" id="PF00096">
    <property type="entry name" value="zf-C2H2"/>
    <property type="match status" value="1"/>
</dbReference>
<dbReference type="InterPro" id="IPR022755">
    <property type="entry name" value="Znf_C2H2_jaz"/>
</dbReference>
<feature type="domain" description="C2H2-type" evidence="8">
    <location>
        <begin position="42"/>
        <end position="69"/>
    </location>
</feature>
<evidence type="ECO:0000256" key="7">
    <source>
        <dbReference type="PROSITE-ProRule" id="PRU00042"/>
    </source>
</evidence>
<comment type="subcellular location">
    <subcellularLocation>
        <location evidence="1">Nucleus</location>
    </subcellularLocation>
</comment>
<dbReference type="InterPro" id="IPR013087">
    <property type="entry name" value="Znf_C2H2_type"/>
</dbReference>
<keyword evidence="3" id="KW-0677">Repeat</keyword>
<organism evidence="9 10">
    <name type="scientific">Cichlidogyrus casuarinus</name>
    <dbReference type="NCBI Taxonomy" id="1844966"/>
    <lineage>
        <taxon>Eukaryota</taxon>
        <taxon>Metazoa</taxon>
        <taxon>Spiralia</taxon>
        <taxon>Lophotrochozoa</taxon>
        <taxon>Platyhelminthes</taxon>
        <taxon>Monogenea</taxon>
        <taxon>Monopisthocotylea</taxon>
        <taxon>Dactylogyridea</taxon>
        <taxon>Ancyrocephalidae</taxon>
        <taxon>Cichlidogyrus</taxon>
    </lineage>
</organism>
<reference evidence="9 10" key="1">
    <citation type="submission" date="2024-11" db="EMBL/GenBank/DDBJ databases">
        <title>Adaptive evolution of stress response genes in parasites aligns with host niche diversity.</title>
        <authorList>
            <person name="Hahn C."/>
            <person name="Resl P."/>
        </authorList>
    </citation>
    <scope>NUCLEOTIDE SEQUENCE [LARGE SCALE GENOMIC DNA]</scope>
    <source>
        <strain evidence="9">EGGRZ-B1_66</strain>
        <tissue evidence="9">Body</tissue>
    </source>
</reference>
<evidence type="ECO:0000256" key="5">
    <source>
        <dbReference type="ARBA" id="ARBA00022833"/>
    </source>
</evidence>
<keyword evidence="10" id="KW-1185">Reference proteome</keyword>
<evidence type="ECO:0000256" key="4">
    <source>
        <dbReference type="ARBA" id="ARBA00022771"/>
    </source>
</evidence>
<dbReference type="EMBL" id="JBJKFK010000216">
    <property type="protein sequence ID" value="KAL3318670.1"/>
    <property type="molecule type" value="Genomic_DNA"/>
</dbReference>
<evidence type="ECO:0000259" key="8">
    <source>
        <dbReference type="PROSITE" id="PS50157"/>
    </source>
</evidence>
<keyword evidence="5" id="KW-0862">Zinc</keyword>
<evidence type="ECO:0000256" key="6">
    <source>
        <dbReference type="ARBA" id="ARBA00023242"/>
    </source>
</evidence>
<evidence type="ECO:0000313" key="10">
    <source>
        <dbReference type="Proteomes" id="UP001626550"/>
    </source>
</evidence>
<dbReference type="SUPFAM" id="SSF57667">
    <property type="entry name" value="beta-beta-alpha zinc fingers"/>
    <property type="match status" value="2"/>
</dbReference>
<dbReference type="Pfam" id="PF12171">
    <property type="entry name" value="zf-C2H2_jaz"/>
    <property type="match status" value="1"/>
</dbReference>
<dbReference type="InterPro" id="IPR050888">
    <property type="entry name" value="ZnF_C2H2-type_TF"/>
</dbReference>
<feature type="domain" description="C2H2-type" evidence="8">
    <location>
        <begin position="288"/>
        <end position="316"/>
    </location>
</feature>
<evidence type="ECO:0000256" key="2">
    <source>
        <dbReference type="ARBA" id="ARBA00022723"/>
    </source>
</evidence>
<sequence length="361" mass="41747">MYLKSDEYLQHRLLCDNEPIKQEAFTLPINDSKVAIKEEKPFSCAQCPKSFKSKPLLEQHMHIHYPPRYKCSWCGNLYRWPPVYYHHKQKCRLRPNCENNSQSLEPLQPLPKSVAETSPINNSVFHPDQFNLLNSLSSNLFALQALNSLMNSNDNQQCHPMEHISSEAEAPTIPCVCGYRSKDYSVYTQHTSMCPFVQLNSEFRQQNSLQNWIQLLTNSQSLQQQSMEESQPCDLSINSRLSREDTGSSQETACLSSTRAPYKRKNTHNRDTYHDIIEVDRNTDGKQFRCRLCDKTFSSKLSIKQHIDGKHSDKGKFVCAICNKRYRWGASFYYHRKICGQAHAHNLGRTKSTRTDIGGKE</sequence>
<evidence type="ECO:0000313" key="9">
    <source>
        <dbReference type="EMBL" id="KAL3318670.1"/>
    </source>
</evidence>
<name>A0ABD2QGK1_9PLAT</name>
<evidence type="ECO:0000256" key="3">
    <source>
        <dbReference type="ARBA" id="ARBA00022737"/>
    </source>
</evidence>
<dbReference type="PROSITE" id="PS50157">
    <property type="entry name" value="ZINC_FINGER_C2H2_2"/>
    <property type="match status" value="2"/>
</dbReference>
<keyword evidence="2" id="KW-0479">Metal-binding</keyword>
<dbReference type="Proteomes" id="UP001626550">
    <property type="component" value="Unassembled WGS sequence"/>
</dbReference>
<dbReference type="InterPro" id="IPR036236">
    <property type="entry name" value="Znf_C2H2_sf"/>
</dbReference>
<accession>A0ABD2QGK1</accession>
<comment type="caution">
    <text evidence="9">The sequence shown here is derived from an EMBL/GenBank/DDBJ whole genome shotgun (WGS) entry which is preliminary data.</text>
</comment>
<dbReference type="GO" id="GO:0008270">
    <property type="term" value="F:zinc ion binding"/>
    <property type="evidence" value="ECO:0007669"/>
    <property type="project" value="UniProtKB-KW"/>
</dbReference>